<dbReference type="InterPro" id="IPR001584">
    <property type="entry name" value="Integrase_cat-core"/>
</dbReference>
<dbReference type="Pfam" id="PF22936">
    <property type="entry name" value="Pol_BBD"/>
    <property type="match status" value="1"/>
</dbReference>
<feature type="compositionally biased region" description="Basic and acidic residues" evidence="5">
    <location>
        <begin position="440"/>
        <end position="451"/>
    </location>
</feature>
<dbReference type="Proteomes" id="UP000288805">
    <property type="component" value="Unassembled WGS sequence"/>
</dbReference>
<evidence type="ECO:0000256" key="5">
    <source>
        <dbReference type="SAM" id="MobiDB-lite"/>
    </source>
</evidence>
<organism evidence="7 8">
    <name type="scientific">Vitis vinifera</name>
    <name type="common">Grape</name>
    <dbReference type="NCBI Taxonomy" id="29760"/>
    <lineage>
        <taxon>Eukaryota</taxon>
        <taxon>Viridiplantae</taxon>
        <taxon>Streptophyta</taxon>
        <taxon>Embryophyta</taxon>
        <taxon>Tracheophyta</taxon>
        <taxon>Spermatophyta</taxon>
        <taxon>Magnoliopsida</taxon>
        <taxon>eudicotyledons</taxon>
        <taxon>Gunneridae</taxon>
        <taxon>Pentapetalae</taxon>
        <taxon>rosids</taxon>
        <taxon>Vitales</taxon>
        <taxon>Vitaceae</taxon>
        <taxon>Viteae</taxon>
        <taxon>Vitis</taxon>
    </lineage>
</organism>
<comment type="caution">
    <text evidence="7">The sequence shown here is derived from an EMBL/GenBank/DDBJ whole genome shotgun (WGS) entry which is preliminary data.</text>
</comment>
<dbReference type="InterPro" id="IPR054722">
    <property type="entry name" value="PolX-like_BBD"/>
</dbReference>
<reference evidence="7 8" key="1">
    <citation type="journal article" date="2018" name="PLoS Genet.">
        <title>Population sequencing reveals clonal diversity and ancestral inbreeding in the grapevine cultivar Chardonnay.</title>
        <authorList>
            <person name="Roach M.J."/>
            <person name="Johnson D.L."/>
            <person name="Bohlmann J."/>
            <person name="van Vuuren H.J."/>
            <person name="Jones S.J."/>
            <person name="Pretorius I.S."/>
            <person name="Schmidt S.A."/>
            <person name="Borneman A.R."/>
        </authorList>
    </citation>
    <scope>NUCLEOTIDE SEQUENCE [LARGE SCALE GENOMIC DNA]</scope>
    <source>
        <strain evidence="8">cv. Chardonnay</strain>
        <tissue evidence="7">Leaf</tissue>
    </source>
</reference>
<dbReference type="Gene3D" id="3.30.420.10">
    <property type="entry name" value="Ribonuclease H-like superfamily/Ribonuclease H"/>
    <property type="match status" value="1"/>
</dbReference>
<dbReference type="SUPFAM" id="SSF56672">
    <property type="entry name" value="DNA/RNA polymerases"/>
    <property type="match status" value="1"/>
</dbReference>
<protein>
    <submittedName>
        <fullName evidence="7">Retrovirus-related Pol polyprotein from transposon TNT 1-94</fullName>
    </submittedName>
</protein>
<dbReference type="Pfam" id="PF00665">
    <property type="entry name" value="rve"/>
    <property type="match status" value="1"/>
</dbReference>
<dbReference type="InterPro" id="IPR043502">
    <property type="entry name" value="DNA/RNA_pol_sf"/>
</dbReference>
<dbReference type="EMBL" id="QGNW01000220">
    <property type="protein sequence ID" value="RVW84073.1"/>
    <property type="molecule type" value="Genomic_DNA"/>
</dbReference>
<dbReference type="InterPro" id="IPR013103">
    <property type="entry name" value="RVT_2"/>
</dbReference>
<sequence length="889" mass="101238">MGEGAHYAELDEKEEMLLMSYVELNQSRKEDVWFLDSGCSNHMCGNKLWFSDLDEEFRQSVKLGTIPKMSMLGKGNIRMQVAGVTQVITDVFYIPEVYHPEKWLIMQTSMSANRMFILPARVMPKAPTCFQITLEDNTHLWHCRYGHLSFKGLRTLQYKEMVRGLPQLKASSKVCTDCMVGKQHRDAIPKRSLWRGSQRLQLVHADICGPIKPVSNSKKRYLISFIDDYSRKVWIYFLMEKFEAFTTFKNYKNLVEKETRAFICCLRTDRGGEFTSLEFNAFCKTNGISRQLTAAYTPQQNGVAERKNRTIMNMVRSMLSEKQVPKNFWPEAVNWTAHVLNRSPTLAVKGVTLEEAWSGVKPNVDYFRVFGCIGHVHVPDNKRKKLDDKSFQRVLLGISSGIGRSNEEVRLDVLEWGDSNEEGSEDEQGEDGAEEGVAVEGREREDSLSSKGDVEHNLVLFTSTADPTTFEEAVQSSKWRAAMDLEIEAIERNETWELTDLPEGVKKIGVKYAQQHGIDYTEVFAPVARWDTIRMGYEKKGEEHKVYKLKKALYGLKQAPRAWYSRIEAYFIKEGFERCSCDHNCSSKQEMESEEVCKEVLERFGMEKSNSVKNPIVPGDRLTKNEGGVKVDATKFMASPTEMHLQAAKRVLRYLKGTVDLGVFYQKEGNGELMAYTDSDYAGDVDDRKSTSGYVFLLSEGAVAWSSKKQPVVTLSTTEAEFVATASCACQEEWMRRVLEKLGHSQGKCITVLCDNSSTIKLSKNPVMHGRSKHIDVRFHFLRDLTRKGVIELKHCGTQEQVAEGKCITVLCDNSSTIKLSKNPVMHGRSKHIDVRFHFLRDLTRKGVIELKHCGTQEQVADIMTKPLKLDVFLKLRELLGVSVVPRVN</sequence>
<dbReference type="CDD" id="cd09272">
    <property type="entry name" value="RNase_HI_RT_Ty1"/>
    <property type="match status" value="1"/>
</dbReference>
<dbReference type="InterPro" id="IPR025724">
    <property type="entry name" value="GAG-pre-integrase_dom"/>
</dbReference>
<dbReference type="GO" id="GO:0006508">
    <property type="term" value="P:proteolysis"/>
    <property type="evidence" value="ECO:0007669"/>
    <property type="project" value="UniProtKB-KW"/>
</dbReference>
<dbReference type="SUPFAM" id="SSF53098">
    <property type="entry name" value="Ribonuclease H-like"/>
    <property type="match status" value="1"/>
</dbReference>
<proteinExistence type="predicted"/>
<dbReference type="PANTHER" id="PTHR42648:SF18">
    <property type="entry name" value="RETROTRANSPOSON, UNCLASSIFIED-LIKE PROTEIN"/>
    <property type="match status" value="1"/>
</dbReference>
<dbReference type="Pfam" id="PF07727">
    <property type="entry name" value="RVT_2"/>
    <property type="match status" value="1"/>
</dbReference>
<dbReference type="AlphaFoldDB" id="A0A438HHY1"/>
<dbReference type="InterPro" id="IPR012337">
    <property type="entry name" value="RNaseH-like_sf"/>
</dbReference>
<dbReference type="PANTHER" id="PTHR42648">
    <property type="entry name" value="TRANSPOSASE, PUTATIVE-RELATED"/>
    <property type="match status" value="1"/>
</dbReference>
<evidence type="ECO:0000256" key="1">
    <source>
        <dbReference type="ARBA" id="ARBA00022670"/>
    </source>
</evidence>
<dbReference type="GO" id="GO:0046872">
    <property type="term" value="F:metal ion binding"/>
    <property type="evidence" value="ECO:0007669"/>
    <property type="project" value="UniProtKB-KW"/>
</dbReference>
<name>A0A438HHY1_VITVI</name>
<keyword evidence="4" id="KW-0378">Hydrolase</keyword>
<keyword evidence="1" id="KW-0645">Protease</keyword>
<feature type="region of interest" description="Disordered" evidence="5">
    <location>
        <begin position="417"/>
        <end position="451"/>
    </location>
</feature>
<feature type="compositionally biased region" description="Acidic residues" evidence="5">
    <location>
        <begin position="418"/>
        <end position="434"/>
    </location>
</feature>
<evidence type="ECO:0000256" key="2">
    <source>
        <dbReference type="ARBA" id="ARBA00022723"/>
    </source>
</evidence>
<evidence type="ECO:0000313" key="8">
    <source>
        <dbReference type="Proteomes" id="UP000288805"/>
    </source>
</evidence>
<evidence type="ECO:0000259" key="6">
    <source>
        <dbReference type="PROSITE" id="PS50994"/>
    </source>
</evidence>
<dbReference type="GO" id="GO:0015074">
    <property type="term" value="P:DNA integration"/>
    <property type="evidence" value="ECO:0007669"/>
    <property type="project" value="InterPro"/>
</dbReference>
<gene>
    <name evidence="7" type="primary">POLX_1557</name>
    <name evidence="7" type="ORF">CK203_040604</name>
</gene>
<keyword evidence="2" id="KW-0479">Metal-binding</keyword>
<evidence type="ECO:0000256" key="3">
    <source>
        <dbReference type="ARBA" id="ARBA00022750"/>
    </source>
</evidence>
<dbReference type="GO" id="GO:0003676">
    <property type="term" value="F:nucleic acid binding"/>
    <property type="evidence" value="ECO:0007669"/>
    <property type="project" value="InterPro"/>
</dbReference>
<feature type="domain" description="Integrase catalytic" evidence="6">
    <location>
        <begin position="185"/>
        <end position="361"/>
    </location>
</feature>
<dbReference type="Pfam" id="PF13976">
    <property type="entry name" value="gag_pre-integrs"/>
    <property type="match status" value="1"/>
</dbReference>
<accession>A0A438HHY1</accession>
<dbReference type="InterPro" id="IPR036397">
    <property type="entry name" value="RNaseH_sf"/>
</dbReference>
<keyword evidence="3" id="KW-0064">Aspartyl protease</keyword>
<evidence type="ECO:0000256" key="4">
    <source>
        <dbReference type="ARBA" id="ARBA00022801"/>
    </source>
</evidence>
<dbReference type="InterPro" id="IPR039537">
    <property type="entry name" value="Retrotran_Ty1/copia-like"/>
</dbReference>
<evidence type="ECO:0000313" key="7">
    <source>
        <dbReference type="EMBL" id="RVW84073.1"/>
    </source>
</evidence>
<dbReference type="PROSITE" id="PS50994">
    <property type="entry name" value="INTEGRASE"/>
    <property type="match status" value="1"/>
</dbReference>
<dbReference type="GO" id="GO:0004190">
    <property type="term" value="F:aspartic-type endopeptidase activity"/>
    <property type="evidence" value="ECO:0007669"/>
    <property type="project" value="UniProtKB-KW"/>
</dbReference>